<reference evidence="3" key="1">
    <citation type="submission" date="2022-01" db="EMBL/GenBank/DDBJ databases">
        <authorList>
            <person name="King R."/>
        </authorList>
    </citation>
    <scope>NUCLEOTIDE SEQUENCE</scope>
</reference>
<keyword evidence="2" id="KW-1133">Transmembrane helix</keyword>
<evidence type="ECO:0000313" key="4">
    <source>
        <dbReference type="Proteomes" id="UP001152798"/>
    </source>
</evidence>
<name>A0A9P0H1X2_NEZVI</name>
<dbReference type="SUPFAM" id="SSF52058">
    <property type="entry name" value="L domain-like"/>
    <property type="match status" value="1"/>
</dbReference>
<dbReference type="Gene3D" id="3.80.10.10">
    <property type="entry name" value="Ribonuclease Inhibitor"/>
    <property type="match status" value="1"/>
</dbReference>
<dbReference type="PANTHER" id="PTHR24373">
    <property type="entry name" value="SLIT RELATED LEUCINE-RICH REPEAT NEURONAL PROTEIN"/>
    <property type="match status" value="1"/>
</dbReference>
<dbReference type="InterPro" id="IPR032675">
    <property type="entry name" value="LRR_dom_sf"/>
</dbReference>
<dbReference type="GO" id="GO:0031012">
    <property type="term" value="C:extracellular matrix"/>
    <property type="evidence" value="ECO:0007669"/>
    <property type="project" value="TreeGrafter"/>
</dbReference>
<keyword evidence="2" id="KW-0812">Transmembrane</keyword>
<proteinExistence type="predicted"/>
<keyword evidence="1" id="KW-0732">Signal</keyword>
<dbReference type="Proteomes" id="UP001152798">
    <property type="component" value="Chromosome 1"/>
</dbReference>
<dbReference type="PANTHER" id="PTHR24373:SF370">
    <property type="entry name" value="FISH-LIPS, ISOFORM E"/>
    <property type="match status" value="1"/>
</dbReference>
<accession>A0A9P0H1X2</accession>
<keyword evidence="4" id="KW-1185">Reference proteome</keyword>
<dbReference type="OrthoDB" id="8185041at2759"/>
<gene>
    <name evidence="3" type="ORF">NEZAVI_LOCUS790</name>
</gene>
<evidence type="ECO:0000256" key="1">
    <source>
        <dbReference type="ARBA" id="ARBA00022729"/>
    </source>
</evidence>
<dbReference type="EMBL" id="OV725077">
    <property type="protein sequence ID" value="CAH1389372.1"/>
    <property type="molecule type" value="Genomic_DNA"/>
</dbReference>
<dbReference type="AlphaFoldDB" id="A0A9P0H1X2"/>
<evidence type="ECO:0000256" key="2">
    <source>
        <dbReference type="SAM" id="Phobius"/>
    </source>
</evidence>
<feature type="transmembrane region" description="Helical" evidence="2">
    <location>
        <begin position="436"/>
        <end position="460"/>
    </location>
</feature>
<dbReference type="GO" id="GO:0005615">
    <property type="term" value="C:extracellular space"/>
    <property type="evidence" value="ECO:0007669"/>
    <property type="project" value="TreeGrafter"/>
</dbReference>
<sequence>MSAGDFPEDLSSVELIGGRELRFHTEVFSKLTYLHFVRIFNVPKVLVQEHTFANMSSSRKVRFEFEGGSSLVLEGRSWKNVAGEISVSISRFSQVTIQAQAFSGLFDLTVSQVAKFELLEDAFFIERPPRYSKEFKVESIILDQVKLENLERKTFYSSAHQVKIRNSHIKTVRTDAFNAISLAQVTIENTTIDKVEHGAFSGRTILHTLTLDRVILHELESGAVLSGTTHLNIHHSGFGTLQPGTFNVTVAIASISDNTFNRLLSRAMILKQWDRLSIYNNTFKKLDPYAFSSEGLISKTAPIINFSKNNLYDHPTNAFDFQVNNELNSSIGYNFFHFKCRCDMAIPLKAMIKPYSLSEMLFRNGLCDVDHSLSKCFDLPEGFYNILNFTERICSVNEVILCEEIQRDAAIPPQLPGISSAVDTMFENNVGRERKILGSIFIIVLCAMVVMMILSAVMWIGRNGYCTKARIFLLPSTNSYISCITRFFSGSGMTPTGSAHSISRLSIHEYAELQRKIGEAKEEEEIPLEDKATQTLPEELTQELLQSLQEKLNDPENYSEARNMIEHLYDLIKVEESCNKNYKDSASINLDDLDKENENVYDVIVPKKKTISREKKETVSTGTRAPSPDKLLPYTVYGETKKLQPAVCDYMEPKDRQVHTYTELPNRTPGPTSVVCDYGEPTDTRVHFYTELPAKIKMANRPLPSKPIDGGQSMS</sequence>
<evidence type="ECO:0000313" key="3">
    <source>
        <dbReference type="EMBL" id="CAH1389372.1"/>
    </source>
</evidence>
<dbReference type="InterPro" id="IPR050328">
    <property type="entry name" value="Dev_Immune_Receptor"/>
</dbReference>
<keyword evidence="2" id="KW-0472">Membrane</keyword>
<protein>
    <submittedName>
        <fullName evidence="3">Uncharacterized protein</fullName>
    </submittedName>
</protein>
<organism evidence="3 4">
    <name type="scientific">Nezara viridula</name>
    <name type="common">Southern green stink bug</name>
    <name type="synonym">Cimex viridulus</name>
    <dbReference type="NCBI Taxonomy" id="85310"/>
    <lineage>
        <taxon>Eukaryota</taxon>
        <taxon>Metazoa</taxon>
        <taxon>Ecdysozoa</taxon>
        <taxon>Arthropoda</taxon>
        <taxon>Hexapoda</taxon>
        <taxon>Insecta</taxon>
        <taxon>Pterygota</taxon>
        <taxon>Neoptera</taxon>
        <taxon>Paraneoptera</taxon>
        <taxon>Hemiptera</taxon>
        <taxon>Heteroptera</taxon>
        <taxon>Panheteroptera</taxon>
        <taxon>Pentatomomorpha</taxon>
        <taxon>Pentatomoidea</taxon>
        <taxon>Pentatomidae</taxon>
        <taxon>Pentatominae</taxon>
        <taxon>Nezara</taxon>
    </lineage>
</organism>